<organism evidence="1 2">
    <name type="scientific">Thalassoglobus neptunius</name>
    <dbReference type="NCBI Taxonomy" id="1938619"/>
    <lineage>
        <taxon>Bacteria</taxon>
        <taxon>Pseudomonadati</taxon>
        <taxon>Planctomycetota</taxon>
        <taxon>Planctomycetia</taxon>
        <taxon>Planctomycetales</taxon>
        <taxon>Planctomycetaceae</taxon>
        <taxon>Thalassoglobus</taxon>
    </lineage>
</organism>
<dbReference type="EMBL" id="SIHI01000019">
    <property type="protein sequence ID" value="TWT49013.1"/>
    <property type="molecule type" value="Genomic_DNA"/>
</dbReference>
<dbReference type="AlphaFoldDB" id="A0A5C5WG68"/>
<proteinExistence type="predicted"/>
<evidence type="ECO:0000313" key="1">
    <source>
        <dbReference type="EMBL" id="TWT49013.1"/>
    </source>
</evidence>
<dbReference type="Proteomes" id="UP000317243">
    <property type="component" value="Unassembled WGS sequence"/>
</dbReference>
<gene>
    <name evidence="1" type="ORF">KOR42_39290</name>
</gene>
<dbReference type="RefSeq" id="WP_146511347.1">
    <property type="nucleotide sequence ID" value="NZ_SIHI01000019.1"/>
</dbReference>
<sequence length="284" mass="28902">MPTANYLENALMNHTFRSTSFTKPTKITIALCTSAPADTDDGSSISEVADSNSYARVDLGAPADADWSDPTAGTIGEITNAAAITFPQASGSWGTVTHVAILDSDTHGAGNLLWYQALSVSQAITSGQQFALAIGDLALSFGGAASNYLRNAWLNHTFRTGSFSQPTTVAVGLTTAAPVAASTGATITEVPDSNSYARVDLGAPADADWSAPTAGTQGEIDNAADIQFPTASGGWGTITHFALLDSDTHGAGNLLVSGTLDSSESVISGNAPKFAAGALNVQAN</sequence>
<keyword evidence="2" id="KW-1185">Reference proteome</keyword>
<name>A0A5C5WG68_9PLAN</name>
<dbReference type="Pfam" id="PF23140">
    <property type="entry name" value="Gp80"/>
    <property type="match status" value="2"/>
</dbReference>
<dbReference type="InterPro" id="IPR056908">
    <property type="entry name" value="Gp80-like"/>
</dbReference>
<dbReference type="OrthoDB" id="80685at2"/>
<comment type="caution">
    <text evidence="1">The sequence shown here is derived from an EMBL/GenBank/DDBJ whole genome shotgun (WGS) entry which is preliminary data.</text>
</comment>
<reference evidence="1 2" key="1">
    <citation type="submission" date="2019-02" db="EMBL/GenBank/DDBJ databases">
        <title>Deep-cultivation of Planctomycetes and their phenomic and genomic characterization uncovers novel biology.</title>
        <authorList>
            <person name="Wiegand S."/>
            <person name="Jogler M."/>
            <person name="Boedeker C."/>
            <person name="Pinto D."/>
            <person name="Vollmers J."/>
            <person name="Rivas-Marin E."/>
            <person name="Kohn T."/>
            <person name="Peeters S.H."/>
            <person name="Heuer A."/>
            <person name="Rast P."/>
            <person name="Oberbeckmann S."/>
            <person name="Bunk B."/>
            <person name="Jeske O."/>
            <person name="Meyerdierks A."/>
            <person name="Storesund J.E."/>
            <person name="Kallscheuer N."/>
            <person name="Luecker S."/>
            <person name="Lage O.M."/>
            <person name="Pohl T."/>
            <person name="Merkel B.J."/>
            <person name="Hornburger P."/>
            <person name="Mueller R.-W."/>
            <person name="Bruemmer F."/>
            <person name="Labrenz M."/>
            <person name="Spormann A.M."/>
            <person name="Op Den Camp H."/>
            <person name="Overmann J."/>
            <person name="Amann R."/>
            <person name="Jetten M.S.M."/>
            <person name="Mascher T."/>
            <person name="Medema M.H."/>
            <person name="Devos D.P."/>
            <person name="Kaster A.-K."/>
            <person name="Ovreas L."/>
            <person name="Rohde M."/>
            <person name="Galperin M.Y."/>
            <person name="Jogler C."/>
        </authorList>
    </citation>
    <scope>NUCLEOTIDE SEQUENCE [LARGE SCALE GENOMIC DNA]</scope>
    <source>
        <strain evidence="1 2">KOR42</strain>
    </source>
</reference>
<protein>
    <submittedName>
        <fullName evidence="1">Uncharacterized protein</fullName>
    </submittedName>
</protein>
<accession>A0A5C5WG68</accession>
<evidence type="ECO:0000313" key="2">
    <source>
        <dbReference type="Proteomes" id="UP000317243"/>
    </source>
</evidence>